<dbReference type="Pfam" id="PF13439">
    <property type="entry name" value="Glyco_transf_4"/>
    <property type="match status" value="1"/>
</dbReference>
<sequence>MTTLSVIVDPMVAPLSGGIGRYTEELTRELIRVAPAGCEVAGFVSATTSDEDARLRMLLPGVGDIHRSRLPRSALGLTWRMGFGGIRGKGMVHSTSLLAPLSRHDRLNYEADQVVVTIHDVVPWTHPETLSRQHVGWQKAMTRRAHRFADAVVVPSHAVASQLGELFDFGDRIRVIGGAVSSKLQVPVDADARAARLDLPERYLLSVGTLEPRKGLTALIRSLAEPDAVDLPLLIVGPEGWGGVDVAAIAAEAGLAEDRVRTLGFLADADLAVALDRASVFVFPSIAAGFGLPVVEAFHFGTPVVHSDEPAVLEVAADAGIAVEREDADGYPARLAVAIASVVSDPALAERLHYTGLDRAGAFSWRDSAQKVWQLHADL</sequence>
<evidence type="ECO:0000256" key="1">
    <source>
        <dbReference type="ARBA" id="ARBA00022676"/>
    </source>
</evidence>
<dbReference type="InterPro" id="IPR001296">
    <property type="entry name" value="Glyco_trans_1"/>
</dbReference>
<dbReference type="Gene3D" id="3.40.50.2000">
    <property type="entry name" value="Glycogen Phosphorylase B"/>
    <property type="match status" value="2"/>
</dbReference>
<keyword evidence="1" id="KW-0328">Glycosyltransferase</keyword>
<gene>
    <name evidence="5" type="ORF">GCM10022239_09230</name>
</gene>
<dbReference type="SUPFAM" id="SSF53756">
    <property type="entry name" value="UDP-Glycosyltransferase/glycogen phosphorylase"/>
    <property type="match status" value="1"/>
</dbReference>
<evidence type="ECO:0000259" key="3">
    <source>
        <dbReference type="Pfam" id="PF00534"/>
    </source>
</evidence>
<reference evidence="6" key="1">
    <citation type="journal article" date="2019" name="Int. J. Syst. Evol. Microbiol.">
        <title>The Global Catalogue of Microorganisms (GCM) 10K type strain sequencing project: providing services to taxonomists for standard genome sequencing and annotation.</title>
        <authorList>
            <consortium name="The Broad Institute Genomics Platform"/>
            <consortium name="The Broad Institute Genome Sequencing Center for Infectious Disease"/>
            <person name="Wu L."/>
            <person name="Ma J."/>
        </authorList>
    </citation>
    <scope>NUCLEOTIDE SEQUENCE [LARGE SCALE GENOMIC DNA]</scope>
    <source>
        <strain evidence="6">JCM 16949</strain>
    </source>
</reference>
<dbReference type="PANTHER" id="PTHR46401">
    <property type="entry name" value="GLYCOSYLTRANSFERASE WBBK-RELATED"/>
    <property type="match status" value="1"/>
</dbReference>
<feature type="domain" description="Glycosyl transferase family 1" evidence="3">
    <location>
        <begin position="195"/>
        <end position="355"/>
    </location>
</feature>
<name>A0ABP7FGG2_9MICO</name>
<dbReference type="InterPro" id="IPR028098">
    <property type="entry name" value="Glyco_trans_4-like_N"/>
</dbReference>
<comment type="caution">
    <text evidence="5">The sequence shown here is derived from an EMBL/GenBank/DDBJ whole genome shotgun (WGS) entry which is preliminary data.</text>
</comment>
<dbReference type="CDD" id="cd03809">
    <property type="entry name" value="GT4_MtfB-like"/>
    <property type="match status" value="1"/>
</dbReference>
<proteinExistence type="predicted"/>
<accession>A0ABP7FGG2</accession>
<evidence type="ECO:0000256" key="2">
    <source>
        <dbReference type="ARBA" id="ARBA00022679"/>
    </source>
</evidence>
<dbReference type="Pfam" id="PF00534">
    <property type="entry name" value="Glycos_transf_1"/>
    <property type="match status" value="1"/>
</dbReference>
<protein>
    <submittedName>
        <fullName evidence="5">Glycosyltransferase family 1 protein</fullName>
    </submittedName>
</protein>
<feature type="domain" description="Glycosyltransferase subfamily 4-like N-terminal" evidence="4">
    <location>
        <begin position="17"/>
        <end position="180"/>
    </location>
</feature>
<keyword evidence="6" id="KW-1185">Reference proteome</keyword>
<evidence type="ECO:0000313" key="5">
    <source>
        <dbReference type="EMBL" id="GAA3735335.1"/>
    </source>
</evidence>
<dbReference type="Proteomes" id="UP001501004">
    <property type="component" value="Unassembled WGS sequence"/>
</dbReference>
<evidence type="ECO:0000313" key="6">
    <source>
        <dbReference type="Proteomes" id="UP001501004"/>
    </source>
</evidence>
<dbReference type="RefSeq" id="WP_344754186.1">
    <property type="nucleotide sequence ID" value="NZ_BAABAE010000002.1"/>
</dbReference>
<dbReference type="PANTHER" id="PTHR46401:SF2">
    <property type="entry name" value="GLYCOSYLTRANSFERASE WBBK-RELATED"/>
    <property type="match status" value="1"/>
</dbReference>
<evidence type="ECO:0000259" key="4">
    <source>
        <dbReference type="Pfam" id="PF13439"/>
    </source>
</evidence>
<organism evidence="5 6">
    <name type="scientific">Leifsonella bigeumensis</name>
    <dbReference type="NCBI Taxonomy" id="433643"/>
    <lineage>
        <taxon>Bacteria</taxon>
        <taxon>Bacillati</taxon>
        <taxon>Actinomycetota</taxon>
        <taxon>Actinomycetes</taxon>
        <taxon>Micrococcales</taxon>
        <taxon>Microbacteriaceae</taxon>
        <taxon>Leifsonella</taxon>
    </lineage>
</organism>
<keyword evidence="2" id="KW-0808">Transferase</keyword>
<dbReference type="EMBL" id="BAABAE010000002">
    <property type="protein sequence ID" value="GAA3735335.1"/>
    <property type="molecule type" value="Genomic_DNA"/>
</dbReference>